<dbReference type="SUPFAM" id="SSF56219">
    <property type="entry name" value="DNase I-like"/>
    <property type="match status" value="1"/>
</dbReference>
<protein>
    <submittedName>
        <fullName evidence="2">Endonuclease/exonuclease/phosphatase family protein</fullName>
    </submittedName>
</protein>
<keyword evidence="3" id="KW-1185">Reference proteome</keyword>
<dbReference type="AlphaFoldDB" id="A0A433JRR2"/>
<name>A0A433JRR2_9MICO</name>
<proteinExistence type="predicted"/>
<comment type="caution">
    <text evidence="2">The sequence shown here is derived from an EMBL/GenBank/DDBJ whole genome shotgun (WGS) entry which is preliminary data.</text>
</comment>
<reference evidence="2 3" key="1">
    <citation type="submission" date="2018-12" db="EMBL/GenBank/DDBJ databases">
        <authorList>
            <person name="Li F."/>
        </authorList>
    </citation>
    <scope>NUCLEOTIDE SEQUENCE [LARGE SCALE GENOMIC DNA]</scope>
    <source>
        <strain evidence="2 3">EGI 6500705</strain>
    </source>
</reference>
<dbReference type="InterPro" id="IPR005135">
    <property type="entry name" value="Endo/exonuclease/phosphatase"/>
</dbReference>
<dbReference type="EMBL" id="RZGZ01000002">
    <property type="protein sequence ID" value="RUR00870.1"/>
    <property type="molecule type" value="Genomic_DNA"/>
</dbReference>
<dbReference type="GO" id="GO:0004519">
    <property type="term" value="F:endonuclease activity"/>
    <property type="evidence" value="ECO:0007669"/>
    <property type="project" value="UniProtKB-KW"/>
</dbReference>
<evidence type="ECO:0000259" key="1">
    <source>
        <dbReference type="Pfam" id="PF03372"/>
    </source>
</evidence>
<dbReference type="Gene3D" id="3.60.10.10">
    <property type="entry name" value="Endonuclease/exonuclease/phosphatase"/>
    <property type="match status" value="1"/>
</dbReference>
<sequence length="241" mass="25681">MRVLSYNLRHNRAAPELANLVADHVADVVCVQEAYVADLPARVGGLELAAATSTGLLGLGVYVDATRFAVTASRAFRLKRGIHDVAFLPETQRLLAVRLVDRRSGDGTTVASFHAAPLTATNILRRHQVASAHMLLDDLGEGEPVVMVGDFNYPLFRAGLERLARRDGYAVAIGDAPTYRHTASIATHFDLATSRGMTIDSVVTLPAGASDHRPILVDARVVGAVSSVAQRQTVGSTVPNP</sequence>
<keyword evidence="2" id="KW-0255">Endonuclease</keyword>
<dbReference type="Proteomes" id="UP000274909">
    <property type="component" value="Unassembled WGS sequence"/>
</dbReference>
<dbReference type="OrthoDB" id="4446218at2"/>
<dbReference type="Pfam" id="PF03372">
    <property type="entry name" value="Exo_endo_phos"/>
    <property type="match status" value="1"/>
</dbReference>
<evidence type="ECO:0000313" key="3">
    <source>
        <dbReference type="Proteomes" id="UP000274909"/>
    </source>
</evidence>
<keyword evidence="2" id="KW-0540">Nuclease</keyword>
<feature type="domain" description="Endonuclease/exonuclease/phosphatase" evidence="1">
    <location>
        <begin position="4"/>
        <end position="212"/>
    </location>
</feature>
<dbReference type="RefSeq" id="WP_127047760.1">
    <property type="nucleotide sequence ID" value="NZ_RZGZ01000002.1"/>
</dbReference>
<organism evidence="2 3">
    <name type="scientific">Labedella endophytica</name>
    <dbReference type="NCBI Taxonomy" id="1523160"/>
    <lineage>
        <taxon>Bacteria</taxon>
        <taxon>Bacillati</taxon>
        <taxon>Actinomycetota</taxon>
        <taxon>Actinomycetes</taxon>
        <taxon>Micrococcales</taxon>
        <taxon>Microbacteriaceae</taxon>
        <taxon>Labedella</taxon>
    </lineage>
</organism>
<keyword evidence="2" id="KW-0269">Exonuclease</keyword>
<evidence type="ECO:0000313" key="2">
    <source>
        <dbReference type="EMBL" id="RUR00870.1"/>
    </source>
</evidence>
<gene>
    <name evidence="2" type="ORF">ELQ94_04810</name>
</gene>
<dbReference type="InterPro" id="IPR036691">
    <property type="entry name" value="Endo/exonu/phosph_ase_sf"/>
</dbReference>
<accession>A0A433JRR2</accession>
<keyword evidence="2" id="KW-0378">Hydrolase</keyword>
<dbReference type="GO" id="GO:0004527">
    <property type="term" value="F:exonuclease activity"/>
    <property type="evidence" value="ECO:0007669"/>
    <property type="project" value="UniProtKB-KW"/>
</dbReference>